<dbReference type="PANTHER" id="PTHR11439:SF483">
    <property type="entry name" value="PEPTIDE SYNTHASE GLIP-LIKE, PUTATIVE (AFU_ORTHOLOGUE AFUA_3G12920)-RELATED"/>
    <property type="match status" value="1"/>
</dbReference>
<dbReference type="STRING" id="543379.A0A232EDW9"/>
<proteinExistence type="predicted"/>
<dbReference type="CDD" id="cd09272">
    <property type="entry name" value="RNase_HI_RT_Ty1"/>
    <property type="match status" value="1"/>
</dbReference>
<dbReference type="AlphaFoldDB" id="A0A232EDW9"/>
<comment type="caution">
    <text evidence="1">The sequence shown here is derived from an EMBL/GenBank/DDBJ whole genome shotgun (WGS) entry which is preliminary data.</text>
</comment>
<evidence type="ECO:0000313" key="1">
    <source>
        <dbReference type="EMBL" id="OXU16547.1"/>
    </source>
</evidence>
<keyword evidence="2" id="KW-1185">Reference proteome</keyword>
<name>A0A232EDW9_9HYME</name>
<sequence>MSNGPVVWSSKRQKLVTLSTTEAEYVAASTAARELVWLRQLLSEIGRPCEIPTDLFVDNQGAIRLAKNVEFHKRSKHINVKYHFLRERQGFGEVSVQYVPTNLQLADGLTKPLPRDKFKYMCSELGIRDCIEQKAEVLNKNVPENQADADLKNGPISRKILPTENTRTAVENFEFPYESETINPEVQDLPTIPFNPNKHKSKRNTIFKLPARAKVPVRIPATEDSVKGQAYLRLIKTIPGVCIGEAAVTNEKGFCYAMAINIREDPVKFRRISKHLEDFDLSEHDDFLDFPLEGAVPENAEDRVKFIMEKVRKTHHKRHELR</sequence>
<evidence type="ECO:0000313" key="2">
    <source>
        <dbReference type="Proteomes" id="UP000215335"/>
    </source>
</evidence>
<accession>A0A232EDW9</accession>
<dbReference type="EMBL" id="NNAY01005823">
    <property type="protein sequence ID" value="OXU16547.1"/>
    <property type="molecule type" value="Genomic_DNA"/>
</dbReference>
<dbReference type="PANTHER" id="PTHR11439">
    <property type="entry name" value="GAG-POL-RELATED RETROTRANSPOSON"/>
    <property type="match status" value="1"/>
</dbReference>
<evidence type="ECO:0008006" key="3">
    <source>
        <dbReference type="Google" id="ProtNLM"/>
    </source>
</evidence>
<reference evidence="1 2" key="1">
    <citation type="journal article" date="2017" name="Curr. Biol.">
        <title>The Evolution of Venom by Co-option of Single-Copy Genes.</title>
        <authorList>
            <person name="Martinson E.O."/>
            <person name="Mrinalini"/>
            <person name="Kelkar Y.D."/>
            <person name="Chang C.H."/>
            <person name="Werren J.H."/>
        </authorList>
    </citation>
    <scope>NUCLEOTIDE SEQUENCE [LARGE SCALE GENOMIC DNA]</scope>
    <source>
        <strain evidence="1 2">Alberta</strain>
        <tissue evidence="1">Whole body</tissue>
    </source>
</reference>
<protein>
    <recommendedName>
        <fullName evidence="3">Reverse transcriptase Ty1/copia-type domain-containing protein</fullName>
    </recommendedName>
</protein>
<dbReference type="Proteomes" id="UP000215335">
    <property type="component" value="Unassembled WGS sequence"/>
</dbReference>
<dbReference type="OrthoDB" id="8188638at2759"/>
<organism evidence="1 2">
    <name type="scientific">Trichomalopsis sarcophagae</name>
    <dbReference type="NCBI Taxonomy" id="543379"/>
    <lineage>
        <taxon>Eukaryota</taxon>
        <taxon>Metazoa</taxon>
        <taxon>Ecdysozoa</taxon>
        <taxon>Arthropoda</taxon>
        <taxon>Hexapoda</taxon>
        <taxon>Insecta</taxon>
        <taxon>Pterygota</taxon>
        <taxon>Neoptera</taxon>
        <taxon>Endopterygota</taxon>
        <taxon>Hymenoptera</taxon>
        <taxon>Apocrita</taxon>
        <taxon>Proctotrupomorpha</taxon>
        <taxon>Chalcidoidea</taxon>
        <taxon>Pteromalidae</taxon>
        <taxon>Pteromalinae</taxon>
        <taxon>Trichomalopsis</taxon>
    </lineage>
</organism>
<gene>
    <name evidence="1" type="ORF">TSAR_007831</name>
</gene>